<organism evidence="3 4">
    <name type="scientific">Escovopsis weberi</name>
    <dbReference type="NCBI Taxonomy" id="150374"/>
    <lineage>
        <taxon>Eukaryota</taxon>
        <taxon>Fungi</taxon>
        <taxon>Dikarya</taxon>
        <taxon>Ascomycota</taxon>
        <taxon>Pezizomycotina</taxon>
        <taxon>Sordariomycetes</taxon>
        <taxon>Hypocreomycetidae</taxon>
        <taxon>Hypocreales</taxon>
        <taxon>Hypocreaceae</taxon>
        <taxon>Escovopsis</taxon>
    </lineage>
</organism>
<evidence type="ECO:0000256" key="1">
    <source>
        <dbReference type="SAM" id="MobiDB-lite"/>
    </source>
</evidence>
<evidence type="ECO:0000256" key="2">
    <source>
        <dbReference type="SAM" id="Phobius"/>
    </source>
</evidence>
<feature type="compositionally biased region" description="Basic and acidic residues" evidence="1">
    <location>
        <begin position="82"/>
        <end position="96"/>
    </location>
</feature>
<feature type="region of interest" description="Disordered" evidence="1">
    <location>
        <begin position="1"/>
        <end position="36"/>
    </location>
</feature>
<keyword evidence="2" id="KW-0472">Membrane</keyword>
<accession>A0A0N0RT14</accession>
<feature type="compositionally biased region" description="Basic and acidic residues" evidence="1">
    <location>
        <begin position="1"/>
        <end position="13"/>
    </location>
</feature>
<dbReference type="EMBL" id="LGSR01000022">
    <property type="protein sequence ID" value="KOS17745.1"/>
    <property type="molecule type" value="Genomic_DNA"/>
</dbReference>
<name>A0A0N0RT14_ESCWE</name>
<gene>
    <name evidence="3" type="ORF">ESCO_002966</name>
</gene>
<evidence type="ECO:0008006" key="5">
    <source>
        <dbReference type="Google" id="ProtNLM"/>
    </source>
</evidence>
<dbReference type="PANTHER" id="PTHR33604">
    <property type="entry name" value="OSJNBA0004B13.7 PROTEIN"/>
    <property type="match status" value="1"/>
</dbReference>
<dbReference type="AlphaFoldDB" id="A0A0N0RT14"/>
<proteinExistence type="predicted"/>
<feature type="compositionally biased region" description="Basic and acidic residues" evidence="1">
    <location>
        <begin position="111"/>
        <end position="140"/>
    </location>
</feature>
<comment type="caution">
    <text evidence="3">The sequence shown here is derived from an EMBL/GenBank/DDBJ whole genome shotgun (WGS) entry which is preliminary data.</text>
</comment>
<dbReference type="Proteomes" id="UP000053831">
    <property type="component" value="Unassembled WGS sequence"/>
</dbReference>
<keyword evidence="4" id="KW-1185">Reference proteome</keyword>
<dbReference type="STRING" id="150374.A0A0N0RT14"/>
<keyword evidence="2" id="KW-0812">Transmembrane</keyword>
<keyword evidence="2" id="KW-1133">Transmembrane helix</keyword>
<evidence type="ECO:0000313" key="3">
    <source>
        <dbReference type="EMBL" id="KOS17745.1"/>
    </source>
</evidence>
<feature type="transmembrane region" description="Helical" evidence="2">
    <location>
        <begin position="42"/>
        <end position="61"/>
    </location>
</feature>
<sequence>MANKRDDDLDSPRRRQQQQQQQRPHARSMPALHAPRAPRRSVALRLGVYVLLLAALGWAVARFVEPSEARLRGRPLPVLPVRGDHAGADVRSEGKNLGENPGAQKKKVKPGVKDAQRPGVKDAQKKLGTKGGEKSGEAETALRYRGPLRFPRLGGSMRPVMVSLSSSNVLFAAGSARAAAALLPLACAMAAEELNSVHFVLLSRSDVPVEELLRINGVGEECRLAMHDARPDYSTTSEESRMRLATVRALQHMHQFMISKAIIVDVSDAEEDYFLAGVRDHVKHSRTPLIELPRGGDRLSWLAKLDATALSAWNDVHIDVLIHAAPAGLGNIKRLLKSLSEADLGGVAPPRVTIELPSAVDHNLANYLAGFRWPASASQGSSTQMLSLRHRVPQGTKRDEDAESARFIESFWPASLRDSHVLVLSPHAEVTPQFFQYVKYLLLRYRYSDEDFPKALQSKLLGISLATPRTYLNGAEFTPPRAAKDSSSADGDWDGDTPFLWQAPDSDALLIMGDKWAELHGYVSQLLEKRRGAADPASLPRKETAKQHPAWLEHALQLSRLRGYATLYPGARLGGAMLGIHTDLHDARYPHAENAWLDRRSVLANLARAPDAFDLDYRLDLAAALPGAGQLPPLGSLPWVSWDGRGRGEAWIEEDAALYRQTFRAGVGQCGEERAAVDLAADAHAKDLFCAAARESKSST</sequence>
<dbReference type="PANTHER" id="PTHR33604:SF3">
    <property type="entry name" value="OSJNBA0004B13.7 PROTEIN"/>
    <property type="match status" value="1"/>
</dbReference>
<feature type="region of interest" description="Disordered" evidence="1">
    <location>
        <begin position="80"/>
        <end position="140"/>
    </location>
</feature>
<evidence type="ECO:0000313" key="4">
    <source>
        <dbReference type="Proteomes" id="UP000053831"/>
    </source>
</evidence>
<protein>
    <recommendedName>
        <fullName evidence="5">Glycosyltransferase 2</fullName>
    </recommendedName>
</protein>
<dbReference type="OrthoDB" id="5397682at2759"/>
<reference evidence="3 4" key="1">
    <citation type="submission" date="2015-07" db="EMBL/GenBank/DDBJ databases">
        <title>The genome of the fungus Escovopsis weberi, a specialized disease agent of ant agriculture.</title>
        <authorList>
            <person name="de Man T.J."/>
            <person name="Stajich J.E."/>
            <person name="Kubicek C.P."/>
            <person name="Chenthamara K."/>
            <person name="Atanasova L."/>
            <person name="Druzhinina I.S."/>
            <person name="Birnbaum S."/>
            <person name="Barribeau S.M."/>
            <person name="Teiling C."/>
            <person name="Suen G."/>
            <person name="Currie C."/>
            <person name="Gerardo N.M."/>
        </authorList>
    </citation>
    <scope>NUCLEOTIDE SEQUENCE [LARGE SCALE GENOMIC DNA]</scope>
</reference>